<proteinExistence type="predicted"/>
<protein>
    <submittedName>
        <fullName evidence="2">Uncharacterized protein</fullName>
    </submittedName>
</protein>
<keyword evidence="3" id="KW-1185">Reference proteome</keyword>
<evidence type="ECO:0000313" key="3">
    <source>
        <dbReference type="Proteomes" id="UP000319263"/>
    </source>
</evidence>
<reference evidence="2 3" key="1">
    <citation type="submission" date="2019-07" db="EMBL/GenBank/DDBJ databases">
        <title>Microlunatus dokdonensis sp. nov. isolated from the rhizospheric soil of the wild plant Elymus tsukushiensis.</title>
        <authorList>
            <person name="Ghim S.-Y."/>
            <person name="Hwang Y.-J."/>
            <person name="Son J.-S."/>
            <person name="Shin J.-H."/>
        </authorList>
    </citation>
    <scope>NUCLEOTIDE SEQUENCE [LARGE SCALE GENOMIC DNA]</scope>
    <source>
        <strain evidence="2 3">KUDC0627</strain>
    </source>
</reference>
<dbReference type="RefSeq" id="WP_143985789.1">
    <property type="nucleotide sequence ID" value="NZ_CP041692.1"/>
</dbReference>
<sequence length="206" mass="23212">MKEFLITRRINKPMWGPITAIATAAAAAVAIISLLAILRDSRERTRPLVTADLERAPLSRDQRHLDLVLRNSGATAARDLRVAFDPTPIIIPRDERRPQVATVLEKRFTGTLRILPPGRPIRSAYYIGEQNPNKPSDVRNSEPLPDTFTVIASYKDYRGRPYSDTFELSVDDYLHETEVTGKSVPANPQKDLVHAAENIVRQLNRH</sequence>
<dbReference type="EMBL" id="CP041692">
    <property type="protein sequence ID" value="QDP95823.1"/>
    <property type="molecule type" value="Genomic_DNA"/>
</dbReference>
<organism evidence="2 3">
    <name type="scientific">Microlunatus elymi</name>
    <dbReference type="NCBI Taxonomy" id="2596828"/>
    <lineage>
        <taxon>Bacteria</taxon>
        <taxon>Bacillati</taxon>
        <taxon>Actinomycetota</taxon>
        <taxon>Actinomycetes</taxon>
        <taxon>Propionibacteriales</taxon>
        <taxon>Propionibacteriaceae</taxon>
        <taxon>Microlunatus</taxon>
    </lineage>
</organism>
<keyword evidence="1" id="KW-0472">Membrane</keyword>
<gene>
    <name evidence="2" type="ORF">FOE78_07840</name>
</gene>
<dbReference type="Proteomes" id="UP000319263">
    <property type="component" value="Chromosome"/>
</dbReference>
<feature type="transmembrane region" description="Helical" evidence="1">
    <location>
        <begin position="14"/>
        <end position="38"/>
    </location>
</feature>
<dbReference type="OrthoDB" id="3781813at2"/>
<name>A0A516PXC3_9ACTN</name>
<evidence type="ECO:0000256" key="1">
    <source>
        <dbReference type="SAM" id="Phobius"/>
    </source>
</evidence>
<dbReference type="AlphaFoldDB" id="A0A516PXC3"/>
<dbReference type="KEGG" id="mik:FOE78_07840"/>
<keyword evidence="1" id="KW-1133">Transmembrane helix</keyword>
<evidence type="ECO:0000313" key="2">
    <source>
        <dbReference type="EMBL" id="QDP95823.1"/>
    </source>
</evidence>
<accession>A0A516PXC3</accession>
<keyword evidence="1" id="KW-0812">Transmembrane</keyword>